<evidence type="ECO:0000256" key="5">
    <source>
        <dbReference type="ARBA" id="ARBA00022490"/>
    </source>
</evidence>
<feature type="domain" description="Importin N-terminal" evidence="8">
    <location>
        <begin position="27"/>
        <end position="101"/>
    </location>
</feature>
<dbReference type="InterPro" id="IPR001494">
    <property type="entry name" value="Importin-beta_N"/>
</dbReference>
<organism evidence="9 10">
    <name type="scientific">Conidiobolus coronatus (strain ATCC 28846 / CBS 209.66 / NRRL 28638)</name>
    <name type="common">Delacroixia coronata</name>
    <dbReference type="NCBI Taxonomy" id="796925"/>
    <lineage>
        <taxon>Eukaryota</taxon>
        <taxon>Fungi</taxon>
        <taxon>Fungi incertae sedis</taxon>
        <taxon>Zoopagomycota</taxon>
        <taxon>Entomophthoromycotina</taxon>
        <taxon>Entomophthoromycetes</taxon>
        <taxon>Entomophthorales</taxon>
        <taxon>Ancylistaceae</taxon>
        <taxon>Conidiobolus</taxon>
    </lineage>
</organism>
<evidence type="ECO:0000256" key="6">
    <source>
        <dbReference type="ARBA" id="ARBA00022927"/>
    </source>
</evidence>
<keyword evidence="5" id="KW-0963">Cytoplasm</keyword>
<keyword evidence="7" id="KW-0539">Nucleus</keyword>
<evidence type="ECO:0000256" key="3">
    <source>
        <dbReference type="ARBA" id="ARBA00008669"/>
    </source>
</evidence>
<dbReference type="GO" id="GO:0005829">
    <property type="term" value="C:cytosol"/>
    <property type="evidence" value="ECO:0007669"/>
    <property type="project" value="TreeGrafter"/>
</dbReference>
<dbReference type="OrthoDB" id="3268246at2759"/>
<dbReference type="GO" id="GO:0006606">
    <property type="term" value="P:protein import into nucleus"/>
    <property type="evidence" value="ECO:0007669"/>
    <property type="project" value="TreeGrafter"/>
</dbReference>
<dbReference type="GO" id="GO:0005049">
    <property type="term" value="F:nuclear export signal receptor activity"/>
    <property type="evidence" value="ECO:0007669"/>
    <property type="project" value="TreeGrafter"/>
</dbReference>
<evidence type="ECO:0000313" key="10">
    <source>
        <dbReference type="Proteomes" id="UP000070444"/>
    </source>
</evidence>
<dbReference type="InterPro" id="IPR005043">
    <property type="entry name" value="XPO2_C"/>
</dbReference>
<dbReference type="OMA" id="APIMDSE"/>
<gene>
    <name evidence="9" type="ORF">CONCODRAFT_83268</name>
</gene>
<dbReference type="Pfam" id="PF03810">
    <property type="entry name" value="IBN_N"/>
    <property type="match status" value="1"/>
</dbReference>
<keyword evidence="4" id="KW-0813">Transport</keyword>
<dbReference type="Proteomes" id="UP000070444">
    <property type="component" value="Unassembled WGS sequence"/>
</dbReference>
<dbReference type="AlphaFoldDB" id="A0A137PFX3"/>
<reference evidence="9 10" key="1">
    <citation type="journal article" date="2015" name="Genome Biol. Evol.">
        <title>Phylogenomic analyses indicate that early fungi evolved digesting cell walls of algal ancestors of land plants.</title>
        <authorList>
            <person name="Chang Y."/>
            <person name="Wang S."/>
            <person name="Sekimoto S."/>
            <person name="Aerts A.L."/>
            <person name="Choi C."/>
            <person name="Clum A."/>
            <person name="LaButti K.M."/>
            <person name="Lindquist E.A."/>
            <person name="Yee Ngan C."/>
            <person name="Ohm R.A."/>
            <person name="Salamov A.A."/>
            <person name="Grigoriev I.V."/>
            <person name="Spatafora J.W."/>
            <person name="Berbee M.L."/>
        </authorList>
    </citation>
    <scope>NUCLEOTIDE SEQUENCE [LARGE SCALE GENOMIC DNA]</scope>
    <source>
        <strain evidence="9 10">NRRL 28638</strain>
    </source>
</reference>
<keyword evidence="10" id="KW-1185">Reference proteome</keyword>
<comment type="subcellular location">
    <subcellularLocation>
        <location evidence="2">Cytoplasm</location>
    </subcellularLocation>
    <subcellularLocation>
        <location evidence="1">Nucleus</location>
    </subcellularLocation>
</comment>
<dbReference type="InterPro" id="IPR016024">
    <property type="entry name" value="ARM-type_fold"/>
</dbReference>
<dbReference type="STRING" id="796925.A0A137PFX3"/>
<dbReference type="EMBL" id="KQ964430">
    <property type="protein sequence ID" value="KXN73894.1"/>
    <property type="molecule type" value="Genomic_DNA"/>
</dbReference>
<evidence type="ECO:0000313" key="9">
    <source>
        <dbReference type="EMBL" id="KXN73894.1"/>
    </source>
</evidence>
<dbReference type="SMART" id="SM00913">
    <property type="entry name" value="IBN_N"/>
    <property type="match status" value="1"/>
</dbReference>
<dbReference type="PANTHER" id="PTHR10997">
    <property type="entry name" value="IMPORTIN-7, 8, 11"/>
    <property type="match status" value="1"/>
</dbReference>
<proteinExistence type="inferred from homology"/>
<dbReference type="InterPro" id="IPR011989">
    <property type="entry name" value="ARM-like"/>
</dbReference>
<protein>
    <submittedName>
        <fullName evidence="9">Cse1-domain-containing protein</fullName>
    </submittedName>
</protein>
<dbReference type="Pfam" id="PF03378">
    <property type="entry name" value="CAS_CSE1"/>
    <property type="match status" value="1"/>
</dbReference>
<dbReference type="PROSITE" id="PS50166">
    <property type="entry name" value="IMPORTIN_B_NT"/>
    <property type="match status" value="1"/>
</dbReference>
<comment type="similarity">
    <text evidence="3">Belongs to the XPO2/CSE1 family.</text>
</comment>
<evidence type="ECO:0000256" key="1">
    <source>
        <dbReference type="ARBA" id="ARBA00004123"/>
    </source>
</evidence>
<dbReference type="GO" id="GO:0006611">
    <property type="term" value="P:protein export from nucleus"/>
    <property type="evidence" value="ECO:0007669"/>
    <property type="project" value="TreeGrafter"/>
</dbReference>
<dbReference type="InterPro" id="IPR013713">
    <property type="entry name" value="XPO2_central"/>
</dbReference>
<dbReference type="Pfam" id="PF08506">
    <property type="entry name" value="Cse1"/>
    <property type="match status" value="1"/>
</dbReference>
<accession>A0A137PFX3</accession>
<dbReference type="SUPFAM" id="SSF48371">
    <property type="entry name" value="ARM repeat"/>
    <property type="match status" value="1"/>
</dbReference>
<dbReference type="Gene3D" id="1.25.10.10">
    <property type="entry name" value="Leucine-rich Repeat Variant"/>
    <property type="match status" value="1"/>
</dbReference>
<evidence type="ECO:0000259" key="8">
    <source>
        <dbReference type="PROSITE" id="PS50166"/>
    </source>
</evidence>
<evidence type="ECO:0000256" key="4">
    <source>
        <dbReference type="ARBA" id="ARBA00022448"/>
    </source>
</evidence>
<evidence type="ECO:0000256" key="7">
    <source>
        <dbReference type="ARBA" id="ARBA00023242"/>
    </source>
</evidence>
<dbReference type="GO" id="GO:0031267">
    <property type="term" value="F:small GTPase binding"/>
    <property type="evidence" value="ECO:0007669"/>
    <property type="project" value="InterPro"/>
</dbReference>
<keyword evidence="6" id="KW-0653">Protein transport</keyword>
<dbReference type="GO" id="GO:0005635">
    <property type="term" value="C:nuclear envelope"/>
    <property type="evidence" value="ECO:0007669"/>
    <property type="project" value="TreeGrafter"/>
</dbReference>
<evidence type="ECO:0000256" key="2">
    <source>
        <dbReference type="ARBA" id="ARBA00004496"/>
    </source>
</evidence>
<sequence length="983" mass="112734">MSLDINKIQYLINVFELSLNHQTTIQAGKELQIASESPEFLLYLIYVLQEQQIDIFIRVAAACFFKNFIIQNWEFGQESDNIISNEVKGIVKNQIIDLMIMSDSKVQSHLCEVISNITQFEYSNNMNYLISQLTDRLTENNVQANLGVLQTINSIFKRWRTDYSTQELYDEADLILDTFGEPFLNFTIHTDKLIDQYFNNPQALDTLLLTLNTLLEIYQSLISQNIPKYLINNGAVVQELFLKYLNYENFTHSNSTINNYDYIGNLEHVQNVILEIINLYFQKSYDNFPQMRSAVISIRNLITRLDNRPKFNYLASKALDLLSNVVKNPNFSSLFGSPSALSILLENVIIPNISLSKIDEILFTNEPIEYIKLDLEEIDSETRRRSAINLSLSLFTTFQKEWMEQFSLYIHKNFDLYNSDPVNNWKNKNTAIILLSSIADTNQVASLGVTTSSEFIDFVNIFSINVLPDLQPESQAHSILIANSIKYLLTIRNQLTAEQLYSVLQLLIFHLGSDDQLIYTYAASAIERILTITLNHKSIFASECLHPFLEKLLAKLFYTSFKNSLAVQIAENYHVMKAIMRTIIIAGTEILPYSALLAEKLSDILKIITFNPSNPSYSYYTFEAIGACIRLAKNTPESFLQFEFSFQDTFYLILTQNIEEFVPYTLQILAQMLVFHPTQGIPDFYQSLLNNAIQPVLWQTKENTPAFARLLRSYLIKSSKLDTMLIQPNLLNSILGIFQNLISSRNSESYGFELAREIFIQIPVQILQPYLKSIANLMLSRLQKSKTNNFIYEFTLFISVLLTVKKPDWNPDFVIGLFESIQKDLFLQLTQHFIINTVTLISEPDNRKLVIAGMVCLLTQTKLATSSPLKIDWSTIFSKVMTLLELSETIEADINSELLQEEELIRFEIDETTFSTSFTNLITSSIPPANPATNISDIKAHTVVQLQIFIHKNPEFVRKLTFLLTKGESSALINQFHCLGINV</sequence>
<name>A0A137PFX3_CONC2</name>
<dbReference type="PANTHER" id="PTHR10997:SF8">
    <property type="entry name" value="EXPORTIN-2"/>
    <property type="match status" value="1"/>
</dbReference>